<keyword evidence="2" id="KW-1133">Transmembrane helix</keyword>
<dbReference type="Proteomes" id="UP000053611">
    <property type="component" value="Unassembled WGS sequence"/>
</dbReference>
<feature type="transmembrane region" description="Helical" evidence="2">
    <location>
        <begin position="83"/>
        <end position="103"/>
    </location>
</feature>
<feature type="transmembrane region" description="Helical" evidence="2">
    <location>
        <begin position="49"/>
        <end position="71"/>
    </location>
</feature>
<accession>A0A0J0XLZ5</accession>
<feature type="transmembrane region" description="Helical" evidence="2">
    <location>
        <begin position="212"/>
        <end position="229"/>
    </location>
</feature>
<name>A0A0J0XLZ5_9TREE</name>
<sequence>MPRIPDPEAGACDFASVFDSSPPTSAPSRASSPTPSDTSTLSPLTGAGIVARAAFHLLTFTAGLYLASGVFTSLAPLLDDTWLWAPAVFTGSALATLLAPFWGLLLLHLFSALSALCALPSFLLSSSFRPSASASRSHSFSEDPDAARAKMDAHTRKCLISIGVGLGLATLRVLVALATFASTLPCTRATLSCAADAALALARDIQNAWEPLAPGVAATLVPLAAAWWYTAHKRDVGGYVFTGMQAASVALALVNVWTVLALGRVVGDVRAELETCRGH</sequence>
<evidence type="ECO:0000313" key="3">
    <source>
        <dbReference type="EMBL" id="KLT42130.1"/>
    </source>
</evidence>
<protein>
    <submittedName>
        <fullName evidence="3">Uncharacterized protein</fullName>
    </submittedName>
</protein>
<dbReference type="EMBL" id="KQ087209">
    <property type="protein sequence ID" value="KLT42130.1"/>
    <property type="molecule type" value="Genomic_DNA"/>
</dbReference>
<evidence type="ECO:0000256" key="1">
    <source>
        <dbReference type="SAM" id="MobiDB-lite"/>
    </source>
</evidence>
<feature type="transmembrane region" description="Helical" evidence="2">
    <location>
        <begin position="109"/>
        <end position="128"/>
    </location>
</feature>
<evidence type="ECO:0000313" key="4">
    <source>
        <dbReference type="Proteomes" id="UP000053611"/>
    </source>
</evidence>
<feature type="region of interest" description="Disordered" evidence="1">
    <location>
        <begin position="19"/>
        <end position="40"/>
    </location>
</feature>
<reference evidence="3 4" key="1">
    <citation type="submission" date="2015-03" db="EMBL/GenBank/DDBJ databases">
        <title>Genomics and transcriptomics of the oil-accumulating basidiomycete yeast T. oleaginosus allow insights into substrate utilization and the diverse evolutionary trajectories of mating systems in fungi.</title>
        <authorList>
            <consortium name="DOE Joint Genome Institute"/>
            <person name="Kourist R."/>
            <person name="Kracht O."/>
            <person name="Bracharz F."/>
            <person name="Lipzen A."/>
            <person name="Nolan M."/>
            <person name="Ohm R."/>
            <person name="Grigoriev I."/>
            <person name="Sun S."/>
            <person name="Heitman J."/>
            <person name="Bruck T."/>
            <person name="Nowrousian M."/>
        </authorList>
    </citation>
    <scope>NUCLEOTIDE SEQUENCE [LARGE SCALE GENOMIC DNA]</scope>
    <source>
        <strain evidence="3 4">IBC0246</strain>
    </source>
</reference>
<feature type="transmembrane region" description="Helical" evidence="2">
    <location>
        <begin position="236"/>
        <end position="260"/>
    </location>
</feature>
<dbReference type="GeneID" id="28983906"/>
<dbReference type="RefSeq" id="XP_018278621.1">
    <property type="nucleotide sequence ID" value="XM_018423303.1"/>
</dbReference>
<organism evidence="3 4">
    <name type="scientific">Cutaneotrichosporon oleaginosum</name>
    <dbReference type="NCBI Taxonomy" id="879819"/>
    <lineage>
        <taxon>Eukaryota</taxon>
        <taxon>Fungi</taxon>
        <taxon>Dikarya</taxon>
        <taxon>Basidiomycota</taxon>
        <taxon>Agaricomycotina</taxon>
        <taxon>Tremellomycetes</taxon>
        <taxon>Trichosporonales</taxon>
        <taxon>Trichosporonaceae</taxon>
        <taxon>Cutaneotrichosporon</taxon>
    </lineage>
</organism>
<gene>
    <name evidence="3" type="ORF">CC85DRAFT_285893</name>
</gene>
<dbReference type="AlphaFoldDB" id="A0A0J0XLZ5"/>
<feature type="transmembrane region" description="Helical" evidence="2">
    <location>
        <begin position="158"/>
        <end position="181"/>
    </location>
</feature>
<proteinExistence type="predicted"/>
<keyword evidence="4" id="KW-1185">Reference proteome</keyword>
<keyword evidence="2" id="KW-0812">Transmembrane</keyword>
<keyword evidence="2" id="KW-0472">Membrane</keyword>
<evidence type="ECO:0000256" key="2">
    <source>
        <dbReference type="SAM" id="Phobius"/>
    </source>
</evidence>